<accession>A0A917FAN5</accession>
<gene>
    <name evidence="4" type="ORF">GCM10007301_23180</name>
</gene>
<comment type="caution">
    <text evidence="4">The sequence shown here is derived from an EMBL/GenBank/DDBJ whole genome shotgun (WGS) entry which is preliminary data.</text>
</comment>
<dbReference type="SUPFAM" id="SSF51735">
    <property type="entry name" value="NAD(P)-binding Rossmann-fold domains"/>
    <property type="match status" value="1"/>
</dbReference>
<proteinExistence type="predicted"/>
<dbReference type="Gene3D" id="3.40.50.720">
    <property type="entry name" value="NAD(P)-binding Rossmann-like Domain"/>
    <property type="match status" value="1"/>
</dbReference>
<reference evidence="4" key="2">
    <citation type="submission" date="2020-09" db="EMBL/GenBank/DDBJ databases">
        <authorList>
            <person name="Sun Q."/>
            <person name="Sedlacek I."/>
        </authorList>
    </citation>
    <scope>NUCLEOTIDE SEQUENCE</scope>
    <source>
        <strain evidence="4">CCM 7897</strain>
    </source>
</reference>
<keyword evidence="5" id="KW-1185">Reference proteome</keyword>
<evidence type="ECO:0000256" key="1">
    <source>
        <dbReference type="ARBA" id="ARBA00022857"/>
    </source>
</evidence>
<dbReference type="EMBL" id="BMCT01000002">
    <property type="protein sequence ID" value="GGF62810.1"/>
    <property type="molecule type" value="Genomic_DNA"/>
</dbReference>
<organism evidence="4 5">
    <name type="scientific">Azorhizobium oxalatiphilum</name>
    <dbReference type="NCBI Taxonomy" id="980631"/>
    <lineage>
        <taxon>Bacteria</taxon>
        <taxon>Pseudomonadati</taxon>
        <taxon>Pseudomonadota</taxon>
        <taxon>Alphaproteobacteria</taxon>
        <taxon>Hyphomicrobiales</taxon>
        <taxon>Xanthobacteraceae</taxon>
        <taxon>Azorhizobium</taxon>
    </lineage>
</organism>
<dbReference type="PANTHER" id="PTHR43103:SF3">
    <property type="entry name" value="ADP-L-GLYCERO-D-MANNO-HEPTOSE-6-EPIMERASE"/>
    <property type="match status" value="1"/>
</dbReference>
<evidence type="ECO:0000313" key="4">
    <source>
        <dbReference type="EMBL" id="GGF62810.1"/>
    </source>
</evidence>
<reference evidence="4" key="1">
    <citation type="journal article" date="2014" name="Int. J. Syst. Evol. Microbiol.">
        <title>Complete genome sequence of Corynebacterium casei LMG S-19264T (=DSM 44701T), isolated from a smear-ripened cheese.</title>
        <authorList>
            <consortium name="US DOE Joint Genome Institute (JGI-PGF)"/>
            <person name="Walter F."/>
            <person name="Albersmeier A."/>
            <person name="Kalinowski J."/>
            <person name="Ruckert C."/>
        </authorList>
    </citation>
    <scope>NUCLEOTIDE SEQUENCE</scope>
    <source>
        <strain evidence="4">CCM 7897</strain>
    </source>
</reference>
<dbReference type="RefSeq" id="WP_188578556.1">
    <property type="nucleotide sequence ID" value="NZ_BMCT01000002.1"/>
</dbReference>
<evidence type="ECO:0000313" key="5">
    <source>
        <dbReference type="Proteomes" id="UP000606044"/>
    </source>
</evidence>
<feature type="domain" description="NAD-dependent epimerase/dehydratase" evidence="3">
    <location>
        <begin position="3"/>
        <end position="235"/>
    </location>
</feature>
<evidence type="ECO:0000256" key="2">
    <source>
        <dbReference type="ARBA" id="ARBA00023277"/>
    </source>
</evidence>
<dbReference type="AlphaFoldDB" id="A0A917FAN5"/>
<keyword evidence="2" id="KW-0119">Carbohydrate metabolism</keyword>
<name>A0A917FAN5_9HYPH</name>
<dbReference type="Proteomes" id="UP000606044">
    <property type="component" value="Unassembled WGS sequence"/>
</dbReference>
<dbReference type="Pfam" id="PF01370">
    <property type="entry name" value="Epimerase"/>
    <property type="match status" value="1"/>
</dbReference>
<dbReference type="InterPro" id="IPR036291">
    <property type="entry name" value="NAD(P)-bd_dom_sf"/>
</dbReference>
<sequence>MRVVVVGGTGFVGLNIATAFHAAGHEVCLFDRSAPPAGFDLPVTFIAGDVRDLDAVGRAFVPGTDLVILGAAITAGPAREASDPGTILAVNLGALPGLMRAACASGARRIINLSSTAAYGGATADLLDEAVACDPKGLYSITKFASERIAARLGELWGLEVASVRLSAVFGPWERATGVRDTLSPQAQIVAAALTGTPALLPRPGLRDWIYAPDVAEAVLALATAPRWNEPVYNVSTGARWSALDWGLALSTHLTGLTCRLAGANETATIDLHAPADRPSLAVARLAADAGWTARFGCADSAAHLAQWIRNNRETAA</sequence>
<dbReference type="PANTHER" id="PTHR43103">
    <property type="entry name" value="NUCLEOSIDE-DIPHOSPHATE-SUGAR EPIMERASE"/>
    <property type="match status" value="1"/>
</dbReference>
<evidence type="ECO:0000259" key="3">
    <source>
        <dbReference type="Pfam" id="PF01370"/>
    </source>
</evidence>
<keyword evidence="1" id="KW-0521">NADP</keyword>
<dbReference type="InterPro" id="IPR001509">
    <property type="entry name" value="Epimerase_deHydtase"/>
</dbReference>
<protein>
    <submittedName>
        <fullName evidence="4">Short-chain dehydrogenase</fullName>
    </submittedName>
</protein>